<organism evidence="1 2">
    <name type="scientific">Flemingia macrophylla</name>
    <dbReference type="NCBI Taxonomy" id="520843"/>
    <lineage>
        <taxon>Eukaryota</taxon>
        <taxon>Viridiplantae</taxon>
        <taxon>Streptophyta</taxon>
        <taxon>Embryophyta</taxon>
        <taxon>Tracheophyta</taxon>
        <taxon>Spermatophyta</taxon>
        <taxon>Magnoliopsida</taxon>
        <taxon>eudicotyledons</taxon>
        <taxon>Gunneridae</taxon>
        <taxon>Pentapetalae</taxon>
        <taxon>rosids</taxon>
        <taxon>fabids</taxon>
        <taxon>Fabales</taxon>
        <taxon>Fabaceae</taxon>
        <taxon>Papilionoideae</taxon>
        <taxon>50 kb inversion clade</taxon>
        <taxon>NPAAA clade</taxon>
        <taxon>indigoferoid/millettioid clade</taxon>
        <taxon>Phaseoleae</taxon>
        <taxon>Flemingia</taxon>
    </lineage>
</organism>
<dbReference type="Proteomes" id="UP001603857">
    <property type="component" value="Unassembled WGS sequence"/>
</dbReference>
<reference evidence="1 2" key="1">
    <citation type="submission" date="2024-08" db="EMBL/GenBank/DDBJ databases">
        <title>Insights into the chromosomal genome structure of Flemingia macrophylla.</title>
        <authorList>
            <person name="Ding Y."/>
            <person name="Zhao Y."/>
            <person name="Bi W."/>
            <person name="Wu M."/>
            <person name="Zhao G."/>
            <person name="Gong Y."/>
            <person name="Li W."/>
            <person name="Zhang P."/>
        </authorList>
    </citation>
    <scope>NUCLEOTIDE SEQUENCE [LARGE SCALE GENOMIC DNA]</scope>
    <source>
        <strain evidence="1">DYQJB</strain>
        <tissue evidence="1">Leaf</tissue>
    </source>
</reference>
<evidence type="ECO:0000313" key="1">
    <source>
        <dbReference type="EMBL" id="KAL2337454.1"/>
    </source>
</evidence>
<name>A0ABD1MNR4_9FABA</name>
<comment type="caution">
    <text evidence="1">The sequence shown here is derived from an EMBL/GenBank/DDBJ whole genome shotgun (WGS) entry which is preliminary data.</text>
</comment>
<dbReference type="AlphaFoldDB" id="A0ABD1MNR4"/>
<proteinExistence type="predicted"/>
<evidence type="ECO:0000313" key="2">
    <source>
        <dbReference type="Proteomes" id="UP001603857"/>
    </source>
</evidence>
<sequence>MKFLPCYCLEGEEKEEIPISRSTVDDGMTSFTSGVILPASTMKSGDTGGDSDHLDLEASVVKEPDDDRSVLSILCGFCVRIDNRIISIYSAFVHELNRIMGRYKPNLDADLRGLG</sequence>
<protein>
    <submittedName>
        <fullName evidence="1">Uncharacterized protein</fullName>
    </submittedName>
</protein>
<accession>A0ABD1MNR4</accession>
<dbReference type="EMBL" id="JBGMDY010000004">
    <property type="protein sequence ID" value="KAL2337454.1"/>
    <property type="molecule type" value="Genomic_DNA"/>
</dbReference>
<gene>
    <name evidence="1" type="ORF">Fmac_011900</name>
</gene>
<keyword evidence="2" id="KW-1185">Reference proteome</keyword>